<dbReference type="InterPro" id="IPR011701">
    <property type="entry name" value="MFS"/>
</dbReference>
<dbReference type="InterPro" id="IPR020846">
    <property type="entry name" value="MFS_dom"/>
</dbReference>
<dbReference type="InterPro" id="IPR036259">
    <property type="entry name" value="MFS_trans_sf"/>
</dbReference>
<gene>
    <name evidence="8" type="ORF">ACFQFQ_12265</name>
</gene>
<comment type="caution">
    <text evidence="8">The sequence shown here is derived from an EMBL/GenBank/DDBJ whole genome shotgun (WGS) entry which is preliminary data.</text>
</comment>
<dbReference type="InterPro" id="IPR050189">
    <property type="entry name" value="MFS_Efflux_Transporters"/>
</dbReference>
<organism evidence="8 9">
    <name type="scientific">Sulfitobacter porphyrae</name>
    <dbReference type="NCBI Taxonomy" id="1246864"/>
    <lineage>
        <taxon>Bacteria</taxon>
        <taxon>Pseudomonadati</taxon>
        <taxon>Pseudomonadota</taxon>
        <taxon>Alphaproteobacteria</taxon>
        <taxon>Rhodobacterales</taxon>
        <taxon>Roseobacteraceae</taxon>
        <taxon>Sulfitobacter</taxon>
    </lineage>
</organism>
<feature type="transmembrane region" description="Helical" evidence="6">
    <location>
        <begin position="160"/>
        <end position="180"/>
    </location>
</feature>
<dbReference type="Gene3D" id="1.20.1250.20">
    <property type="entry name" value="MFS general substrate transporter like domains"/>
    <property type="match status" value="1"/>
</dbReference>
<feature type="transmembrane region" description="Helical" evidence="6">
    <location>
        <begin position="298"/>
        <end position="319"/>
    </location>
</feature>
<dbReference type="Pfam" id="PF07690">
    <property type="entry name" value="MFS_1"/>
    <property type="match status" value="1"/>
</dbReference>
<feature type="transmembrane region" description="Helical" evidence="6">
    <location>
        <begin position="274"/>
        <end position="292"/>
    </location>
</feature>
<accession>A0ABW2B4J1</accession>
<evidence type="ECO:0000256" key="1">
    <source>
        <dbReference type="ARBA" id="ARBA00004651"/>
    </source>
</evidence>
<dbReference type="PROSITE" id="PS50850">
    <property type="entry name" value="MFS"/>
    <property type="match status" value="1"/>
</dbReference>
<dbReference type="PANTHER" id="PTHR43124">
    <property type="entry name" value="PURINE EFFLUX PUMP PBUE"/>
    <property type="match status" value="1"/>
</dbReference>
<feature type="transmembrane region" description="Helical" evidence="6">
    <location>
        <begin position="219"/>
        <end position="239"/>
    </location>
</feature>
<feature type="transmembrane region" description="Helical" evidence="6">
    <location>
        <begin position="245"/>
        <end position="267"/>
    </location>
</feature>
<evidence type="ECO:0000256" key="3">
    <source>
        <dbReference type="ARBA" id="ARBA00022692"/>
    </source>
</evidence>
<proteinExistence type="predicted"/>
<dbReference type="SUPFAM" id="SSF103473">
    <property type="entry name" value="MFS general substrate transporter"/>
    <property type="match status" value="1"/>
</dbReference>
<keyword evidence="4 6" id="KW-1133">Transmembrane helix</keyword>
<feature type="transmembrane region" description="Helical" evidence="6">
    <location>
        <begin position="100"/>
        <end position="123"/>
    </location>
</feature>
<reference evidence="9" key="1">
    <citation type="journal article" date="2019" name="Int. J. Syst. Evol. Microbiol.">
        <title>The Global Catalogue of Microorganisms (GCM) 10K type strain sequencing project: providing services to taxonomists for standard genome sequencing and annotation.</title>
        <authorList>
            <consortium name="The Broad Institute Genomics Platform"/>
            <consortium name="The Broad Institute Genome Sequencing Center for Infectious Disease"/>
            <person name="Wu L."/>
            <person name="Ma J."/>
        </authorList>
    </citation>
    <scope>NUCLEOTIDE SEQUENCE [LARGE SCALE GENOMIC DNA]</scope>
    <source>
        <strain evidence="9">CCUG 66188</strain>
    </source>
</reference>
<feature type="domain" description="Major facilitator superfamily (MFS) profile" evidence="7">
    <location>
        <begin position="10"/>
        <end position="405"/>
    </location>
</feature>
<evidence type="ECO:0000256" key="5">
    <source>
        <dbReference type="ARBA" id="ARBA00023136"/>
    </source>
</evidence>
<sequence length="405" mass="41842">MAAKQTSFALVLALWAAGLGAAAQYGKVSVIFDMLPGVYPAAGASLGFAVSLVGFVGILLGVVAGLVVARVRYRRALLMALWLGAVLSLFQSLLPPLPLLLVSRVIEGASHLAIVVAAPTLIAQISAEKDRGFTLTLWGTFFGVAFAVLAVLGRPLALSYGPQAVFAAHGAYMAGCALYLSSRLRRLPDEGPQPVFSLLRVLRDHVAIYRSPRQSAAGLGWLFYTFSFVSILTVLPPYLDPGLRGWIMGAMPLVSIAVSMTAGVALLRRIAAVRVVELGFAGSLAAALWLWASPGAPLACLALAAAMGLIQGASFAAVAQLNDTAASQARANGAMAQMGNLGNTIGTPVMAAGLIWLGYAALPVLAGALSWPGCWSTCGWGSAAPPECSSLVLILSLENPACAPM</sequence>
<feature type="transmembrane region" description="Helical" evidence="6">
    <location>
        <begin position="135"/>
        <end position="154"/>
    </location>
</feature>
<keyword evidence="2" id="KW-1003">Cell membrane</keyword>
<dbReference type="Proteomes" id="UP001596353">
    <property type="component" value="Unassembled WGS sequence"/>
</dbReference>
<keyword evidence="3 6" id="KW-0812">Transmembrane</keyword>
<protein>
    <submittedName>
        <fullName evidence="8">MFS transporter</fullName>
    </submittedName>
</protein>
<keyword evidence="5 6" id="KW-0472">Membrane</keyword>
<evidence type="ECO:0000256" key="2">
    <source>
        <dbReference type="ARBA" id="ARBA00022475"/>
    </source>
</evidence>
<evidence type="ECO:0000259" key="7">
    <source>
        <dbReference type="PROSITE" id="PS50850"/>
    </source>
</evidence>
<evidence type="ECO:0000313" key="8">
    <source>
        <dbReference type="EMBL" id="MFC6760092.1"/>
    </source>
</evidence>
<comment type="subcellular location">
    <subcellularLocation>
        <location evidence="1">Cell membrane</location>
        <topology evidence="1">Multi-pass membrane protein</topology>
    </subcellularLocation>
</comment>
<name>A0ABW2B4J1_9RHOB</name>
<feature type="transmembrane region" description="Helical" evidence="6">
    <location>
        <begin position="46"/>
        <end position="69"/>
    </location>
</feature>
<evidence type="ECO:0000256" key="4">
    <source>
        <dbReference type="ARBA" id="ARBA00022989"/>
    </source>
</evidence>
<dbReference type="PANTHER" id="PTHR43124:SF3">
    <property type="entry name" value="CHLORAMPHENICOL EFFLUX PUMP RV0191"/>
    <property type="match status" value="1"/>
</dbReference>
<feature type="transmembrane region" description="Helical" evidence="6">
    <location>
        <begin position="76"/>
        <end position="94"/>
    </location>
</feature>
<feature type="transmembrane region" description="Helical" evidence="6">
    <location>
        <begin position="340"/>
        <end position="362"/>
    </location>
</feature>
<evidence type="ECO:0000313" key="9">
    <source>
        <dbReference type="Proteomes" id="UP001596353"/>
    </source>
</evidence>
<evidence type="ECO:0000256" key="6">
    <source>
        <dbReference type="SAM" id="Phobius"/>
    </source>
</evidence>
<dbReference type="EMBL" id="JBHSWG010000001">
    <property type="protein sequence ID" value="MFC6760092.1"/>
    <property type="molecule type" value="Genomic_DNA"/>
</dbReference>
<keyword evidence="9" id="KW-1185">Reference proteome</keyword>